<reference evidence="14 15" key="1">
    <citation type="journal article" date="2024" name="bioRxiv">
        <title>A reference genome for Trichogramma kaykai: A tiny desert-dwelling parasitoid wasp with competing sex-ratio distorters.</title>
        <authorList>
            <person name="Culotta J."/>
            <person name="Lindsey A.R."/>
        </authorList>
    </citation>
    <scope>NUCLEOTIDE SEQUENCE [LARGE SCALE GENOMIC DNA]</scope>
    <source>
        <strain evidence="14 15">KSX58</strain>
    </source>
</reference>
<keyword evidence="6 13" id="KW-0812">Transmembrane</keyword>
<evidence type="ECO:0000256" key="4">
    <source>
        <dbReference type="ARBA" id="ARBA00012646"/>
    </source>
</evidence>
<evidence type="ECO:0000256" key="13">
    <source>
        <dbReference type="SAM" id="Phobius"/>
    </source>
</evidence>
<dbReference type="SUPFAM" id="SSF53254">
    <property type="entry name" value="Phosphoglycerate mutase-like"/>
    <property type="match status" value="1"/>
</dbReference>
<organism evidence="14 15">
    <name type="scientific">Trichogramma kaykai</name>
    <dbReference type="NCBI Taxonomy" id="54128"/>
    <lineage>
        <taxon>Eukaryota</taxon>
        <taxon>Metazoa</taxon>
        <taxon>Ecdysozoa</taxon>
        <taxon>Arthropoda</taxon>
        <taxon>Hexapoda</taxon>
        <taxon>Insecta</taxon>
        <taxon>Pterygota</taxon>
        <taxon>Neoptera</taxon>
        <taxon>Endopterygota</taxon>
        <taxon>Hymenoptera</taxon>
        <taxon>Apocrita</taxon>
        <taxon>Proctotrupomorpha</taxon>
        <taxon>Chalcidoidea</taxon>
        <taxon>Trichogrammatidae</taxon>
        <taxon>Trichogramma</taxon>
    </lineage>
</organism>
<dbReference type="GO" id="GO:0003993">
    <property type="term" value="F:acid phosphatase activity"/>
    <property type="evidence" value="ECO:0007669"/>
    <property type="project" value="UniProtKB-EC"/>
</dbReference>
<dbReference type="InterPro" id="IPR029033">
    <property type="entry name" value="His_PPase_superfam"/>
</dbReference>
<comment type="similarity">
    <text evidence="3">Belongs to the histidine acid phosphatase family.</text>
</comment>
<dbReference type="CDD" id="cd07061">
    <property type="entry name" value="HP_HAP_like"/>
    <property type="match status" value="1"/>
</dbReference>
<keyword evidence="7" id="KW-0732">Signal</keyword>
<evidence type="ECO:0000256" key="9">
    <source>
        <dbReference type="ARBA" id="ARBA00022989"/>
    </source>
</evidence>
<evidence type="ECO:0000256" key="10">
    <source>
        <dbReference type="ARBA" id="ARBA00023136"/>
    </source>
</evidence>
<dbReference type="InterPro" id="IPR013604">
    <property type="entry name" value="7TM_chemorcpt"/>
</dbReference>
<keyword evidence="15" id="KW-1185">Reference proteome</keyword>
<keyword evidence="5" id="KW-1003">Cell membrane</keyword>
<dbReference type="AlphaFoldDB" id="A0ABD2W508"/>
<dbReference type="Gene3D" id="3.40.50.1240">
    <property type="entry name" value="Phosphoglycerate mutase-like"/>
    <property type="match status" value="1"/>
</dbReference>
<dbReference type="GO" id="GO:0005886">
    <property type="term" value="C:plasma membrane"/>
    <property type="evidence" value="ECO:0007669"/>
    <property type="project" value="UniProtKB-SubCell"/>
</dbReference>
<evidence type="ECO:0000313" key="14">
    <source>
        <dbReference type="EMBL" id="KAL3387615.1"/>
    </source>
</evidence>
<evidence type="ECO:0000256" key="5">
    <source>
        <dbReference type="ARBA" id="ARBA00022475"/>
    </source>
</evidence>
<evidence type="ECO:0000256" key="11">
    <source>
        <dbReference type="ARBA" id="ARBA00023157"/>
    </source>
</evidence>
<proteinExistence type="inferred from homology"/>
<evidence type="ECO:0000256" key="7">
    <source>
        <dbReference type="ARBA" id="ARBA00022729"/>
    </source>
</evidence>
<dbReference type="Pfam" id="PF08395">
    <property type="entry name" value="7tm_7"/>
    <property type="match status" value="1"/>
</dbReference>
<evidence type="ECO:0000313" key="15">
    <source>
        <dbReference type="Proteomes" id="UP001627154"/>
    </source>
</evidence>
<dbReference type="InterPro" id="IPR000560">
    <property type="entry name" value="His_Pase_clade-2"/>
</dbReference>
<evidence type="ECO:0000256" key="12">
    <source>
        <dbReference type="ARBA" id="ARBA00023180"/>
    </source>
</evidence>
<dbReference type="InterPro" id="IPR050645">
    <property type="entry name" value="Histidine_acid_phosphatase"/>
</dbReference>
<keyword evidence="9 13" id="KW-1133">Transmembrane helix</keyword>
<dbReference type="Pfam" id="PF00328">
    <property type="entry name" value="His_Phos_2"/>
    <property type="match status" value="1"/>
</dbReference>
<protein>
    <recommendedName>
        <fullName evidence="4">acid phosphatase</fullName>
        <ecNumber evidence="4">3.1.3.2</ecNumber>
    </recommendedName>
</protein>
<evidence type="ECO:0000256" key="1">
    <source>
        <dbReference type="ARBA" id="ARBA00000032"/>
    </source>
</evidence>
<feature type="transmembrane region" description="Helical" evidence="13">
    <location>
        <begin position="77"/>
        <end position="99"/>
    </location>
</feature>
<feature type="transmembrane region" description="Helical" evidence="13">
    <location>
        <begin position="320"/>
        <end position="341"/>
    </location>
</feature>
<evidence type="ECO:0000256" key="2">
    <source>
        <dbReference type="ARBA" id="ARBA00004651"/>
    </source>
</evidence>
<dbReference type="PANTHER" id="PTHR11567">
    <property type="entry name" value="ACID PHOSPHATASE-RELATED"/>
    <property type="match status" value="1"/>
</dbReference>
<name>A0ABD2W508_9HYME</name>
<keyword evidence="11" id="KW-1015">Disulfide bond</keyword>
<feature type="transmembrane region" description="Helical" evidence="13">
    <location>
        <begin position="136"/>
        <end position="158"/>
    </location>
</feature>
<sequence>MSKNIREQCAFYYLKIFGLTGNIDFKNSKKIGCLHYYSTKLPLFSAVYSVVFVSILISSQCNSVYEMSLIHGYEFKIVVDVLIHLLISLAYVDFFAIFYRKHEAIQEVLEQMNAVRILTGSIEKNRDKKSSNSMDAIVVLYSITFVLILSKVVLHVTFCLYQSSWDFDDFGDHMLDLLMHGMTMHYITTIGVCHAAFKAINRSLLSLLKRFNLLFSRKIVLSKKKPSLIYNIMDQQQPRDISIYRNYNNARFNEQVTKLKTYYAVVVKLARNLSSLYQTVLFLCLFRYFITIISSSYTLAEIVVCNSCPLTPILDICKHLFNIIFHLVSLVMLTGLATVTLNESNRTGKIVSESIIVNDYDEPTEQQLCHILDYLTCNDIHFSVHGYYDINDDLVVPVFRHGERTFQRDEAKFISDRSSNLQEPWGFAQLTNEGKKDEYKIGTLLRERYDSFLGDYHPSLVYGISTNFDRTKNSLQLALSGLYPPSTKLRWNRELAWNPIPINSVPDKFDSLFRLDSCPAYTEEYNRLMNSTKMQSRLSKDRALFRLLNSFYPDVDFSLKEIFLLNNYLNIQKSLNGPMPFWYSQKIHDKIHEMVILYLESLSKTDKLKRMNGGPLTKRMYDNMLIDASQRPTRKIYLYSAHEFNVYAVAKALGLELEDKPEYGSALIIEKIRDDFDGQVYVRMLYYVGRQEEIKILMQEKKGKEVKRKPLDYVKLKDCDYFCPIEKFYRIVRSSFPTKEESLCMFKDLSPTDIENIIFKSDKIIQD</sequence>
<feature type="transmembrane region" description="Helical" evidence="13">
    <location>
        <begin position="178"/>
        <end position="200"/>
    </location>
</feature>
<evidence type="ECO:0000256" key="3">
    <source>
        <dbReference type="ARBA" id="ARBA00005375"/>
    </source>
</evidence>
<dbReference type="EMBL" id="JBJJXI010000136">
    <property type="protein sequence ID" value="KAL3387615.1"/>
    <property type="molecule type" value="Genomic_DNA"/>
</dbReference>
<gene>
    <name evidence="14" type="ORF">TKK_016749</name>
</gene>
<dbReference type="PANTHER" id="PTHR11567:SF211">
    <property type="entry name" value="PROSTATIC ACID PHOSPHATASE"/>
    <property type="match status" value="1"/>
</dbReference>
<comment type="caution">
    <text evidence="14">The sequence shown here is derived from an EMBL/GenBank/DDBJ whole genome shotgun (WGS) entry which is preliminary data.</text>
</comment>
<keyword evidence="10 13" id="KW-0472">Membrane</keyword>
<keyword evidence="8" id="KW-0378">Hydrolase</keyword>
<comment type="catalytic activity">
    <reaction evidence="1">
        <text>a phosphate monoester + H2O = an alcohol + phosphate</text>
        <dbReference type="Rhea" id="RHEA:15017"/>
        <dbReference type="ChEBI" id="CHEBI:15377"/>
        <dbReference type="ChEBI" id="CHEBI:30879"/>
        <dbReference type="ChEBI" id="CHEBI:43474"/>
        <dbReference type="ChEBI" id="CHEBI:67140"/>
        <dbReference type="EC" id="3.1.3.2"/>
    </reaction>
</comment>
<evidence type="ECO:0000256" key="8">
    <source>
        <dbReference type="ARBA" id="ARBA00022801"/>
    </source>
</evidence>
<keyword evidence="12" id="KW-0325">Glycoprotein</keyword>
<comment type="subcellular location">
    <subcellularLocation>
        <location evidence="2">Cell membrane</location>
        <topology evidence="2">Multi-pass membrane protein</topology>
    </subcellularLocation>
</comment>
<feature type="transmembrane region" description="Helical" evidence="13">
    <location>
        <begin position="36"/>
        <end position="57"/>
    </location>
</feature>
<accession>A0ABD2W508</accession>
<evidence type="ECO:0000256" key="6">
    <source>
        <dbReference type="ARBA" id="ARBA00022692"/>
    </source>
</evidence>
<dbReference type="EC" id="3.1.3.2" evidence="4"/>
<dbReference type="Proteomes" id="UP001627154">
    <property type="component" value="Unassembled WGS sequence"/>
</dbReference>